<evidence type="ECO:0000256" key="2">
    <source>
        <dbReference type="ARBA" id="ARBA00022517"/>
    </source>
</evidence>
<reference evidence="6 7" key="1">
    <citation type="submission" date="2019-08" db="EMBL/GenBank/DDBJ databases">
        <authorList>
            <person name="Guy L."/>
        </authorList>
    </citation>
    <scope>NUCLEOTIDE SEQUENCE [LARGE SCALE GENOMIC DNA]</scope>
    <source>
        <strain evidence="6 7">SGT-108</strain>
    </source>
</reference>
<dbReference type="SUPFAM" id="SSF74942">
    <property type="entry name" value="YhbC-like, C-terminal domain"/>
    <property type="match status" value="1"/>
</dbReference>
<evidence type="ECO:0000259" key="4">
    <source>
        <dbReference type="Pfam" id="PF02576"/>
    </source>
</evidence>
<comment type="subcellular location">
    <subcellularLocation>
        <location evidence="3">Cytoplasm</location>
    </subcellularLocation>
</comment>
<keyword evidence="1 3" id="KW-0963">Cytoplasm</keyword>
<dbReference type="InterPro" id="IPR003728">
    <property type="entry name" value="Ribosome_maturation_RimP"/>
</dbReference>
<organism evidence="6 7">
    <name type="scientific">Aquicella siphonis</name>
    <dbReference type="NCBI Taxonomy" id="254247"/>
    <lineage>
        <taxon>Bacteria</taxon>
        <taxon>Pseudomonadati</taxon>
        <taxon>Pseudomonadota</taxon>
        <taxon>Gammaproteobacteria</taxon>
        <taxon>Legionellales</taxon>
        <taxon>Coxiellaceae</taxon>
        <taxon>Aquicella</taxon>
    </lineage>
</organism>
<dbReference type="KEGG" id="asip:AQUSIP_20760"/>
<feature type="domain" description="Ribosome maturation factor RimP C-terminal" evidence="5">
    <location>
        <begin position="105"/>
        <end position="170"/>
    </location>
</feature>
<dbReference type="InterPro" id="IPR028989">
    <property type="entry name" value="RimP_N"/>
</dbReference>
<dbReference type="SUPFAM" id="SSF75420">
    <property type="entry name" value="YhbC-like, N-terminal domain"/>
    <property type="match status" value="1"/>
</dbReference>
<protein>
    <recommendedName>
        <fullName evidence="3">Ribosome maturation factor RimP</fullName>
    </recommendedName>
</protein>
<comment type="similarity">
    <text evidence="3">Belongs to the RimP family.</text>
</comment>
<dbReference type="Pfam" id="PF17384">
    <property type="entry name" value="DUF150_C"/>
    <property type="match status" value="1"/>
</dbReference>
<evidence type="ECO:0000259" key="5">
    <source>
        <dbReference type="Pfam" id="PF17384"/>
    </source>
</evidence>
<dbReference type="AlphaFoldDB" id="A0A5E4PK37"/>
<sequence length="175" mass="19866">MGFFVYGGSKTRFCIGKRVMRKIDPVLHERLATLIGSMGYELVGCELLPQGRQMVFRIYIDGKNGVTLDDCSQVSYQVSAMLDVEDPIQGRYSLEISSPGIDRPLFELEHFRKFVGKLVKIRLHSPVNQRKQYKGVLQRVEGEDIYLLVQETGQEVVLPFSAIDKANLIGDVHFK</sequence>
<name>A0A5E4PK37_9COXI</name>
<dbReference type="RefSeq" id="WP_232051876.1">
    <property type="nucleotide sequence ID" value="NZ_LR699119.1"/>
</dbReference>
<dbReference type="Proteomes" id="UP000324194">
    <property type="component" value="Chromosome 1"/>
</dbReference>
<dbReference type="InterPro" id="IPR035956">
    <property type="entry name" value="RimP_N_sf"/>
</dbReference>
<dbReference type="NCBIfam" id="NF000927">
    <property type="entry name" value="PRK00092.1-1"/>
    <property type="match status" value="1"/>
</dbReference>
<dbReference type="EMBL" id="LR699119">
    <property type="protein sequence ID" value="VVC76751.1"/>
    <property type="molecule type" value="Genomic_DNA"/>
</dbReference>
<dbReference type="InterPro" id="IPR036847">
    <property type="entry name" value="RimP_C_sf"/>
</dbReference>
<dbReference type="Pfam" id="PF02576">
    <property type="entry name" value="RimP_N"/>
    <property type="match status" value="1"/>
</dbReference>
<evidence type="ECO:0000313" key="7">
    <source>
        <dbReference type="Proteomes" id="UP000324194"/>
    </source>
</evidence>
<accession>A0A5E4PK37</accession>
<keyword evidence="2 3" id="KW-0690">Ribosome biogenesis</keyword>
<dbReference type="PANTHER" id="PTHR33867:SF1">
    <property type="entry name" value="RIBOSOME MATURATION FACTOR RIMP"/>
    <property type="match status" value="1"/>
</dbReference>
<evidence type="ECO:0000256" key="3">
    <source>
        <dbReference type="HAMAP-Rule" id="MF_01077"/>
    </source>
</evidence>
<evidence type="ECO:0000313" key="6">
    <source>
        <dbReference type="EMBL" id="VVC76751.1"/>
    </source>
</evidence>
<dbReference type="PANTHER" id="PTHR33867">
    <property type="entry name" value="RIBOSOME MATURATION FACTOR RIMP"/>
    <property type="match status" value="1"/>
</dbReference>
<dbReference type="GO" id="GO:0000028">
    <property type="term" value="P:ribosomal small subunit assembly"/>
    <property type="evidence" value="ECO:0007669"/>
    <property type="project" value="TreeGrafter"/>
</dbReference>
<dbReference type="HAMAP" id="MF_01077">
    <property type="entry name" value="RimP"/>
    <property type="match status" value="1"/>
</dbReference>
<comment type="function">
    <text evidence="3">Required for maturation of 30S ribosomal subunits.</text>
</comment>
<dbReference type="Gene3D" id="2.30.30.180">
    <property type="entry name" value="Ribosome maturation factor RimP, C-terminal domain"/>
    <property type="match status" value="1"/>
</dbReference>
<gene>
    <name evidence="3 6" type="primary">rimP</name>
    <name evidence="6" type="ORF">AQUSIP_20760</name>
</gene>
<dbReference type="InterPro" id="IPR028998">
    <property type="entry name" value="RimP_C"/>
</dbReference>
<dbReference type="GO" id="GO:0005829">
    <property type="term" value="C:cytosol"/>
    <property type="evidence" value="ECO:0007669"/>
    <property type="project" value="TreeGrafter"/>
</dbReference>
<dbReference type="CDD" id="cd01734">
    <property type="entry name" value="YlxS_C"/>
    <property type="match status" value="1"/>
</dbReference>
<proteinExistence type="inferred from homology"/>
<evidence type="ECO:0000256" key="1">
    <source>
        <dbReference type="ARBA" id="ARBA00022490"/>
    </source>
</evidence>
<feature type="domain" description="Ribosome maturation factor RimP N-terminal" evidence="4">
    <location>
        <begin position="32"/>
        <end position="102"/>
    </location>
</feature>
<keyword evidence="7" id="KW-1185">Reference proteome</keyword>
<dbReference type="GO" id="GO:0006412">
    <property type="term" value="P:translation"/>
    <property type="evidence" value="ECO:0007669"/>
    <property type="project" value="TreeGrafter"/>
</dbReference>
<dbReference type="Gene3D" id="3.30.300.70">
    <property type="entry name" value="RimP-like superfamily, N-terminal"/>
    <property type="match status" value="1"/>
</dbReference>
<dbReference type="FunFam" id="3.30.300.70:FF:000001">
    <property type="entry name" value="Ribosome maturation factor RimP"/>
    <property type="match status" value="1"/>
</dbReference>